<dbReference type="GO" id="GO:0005634">
    <property type="term" value="C:nucleus"/>
    <property type="evidence" value="ECO:0007669"/>
    <property type="project" value="UniProtKB-SubCell"/>
</dbReference>
<dbReference type="AlphaFoldDB" id="W1PT16"/>
<dbReference type="OMA" id="NCATNLE"/>
<feature type="domain" description="Essential protein Yae1 N-terminal" evidence="5">
    <location>
        <begin position="10"/>
        <end position="47"/>
    </location>
</feature>
<evidence type="ECO:0000313" key="6">
    <source>
        <dbReference type="EMBL" id="ERN10999.1"/>
    </source>
</evidence>
<name>W1PT16_AMBTC</name>
<evidence type="ECO:0000259" key="5">
    <source>
        <dbReference type="Pfam" id="PF09811"/>
    </source>
</evidence>
<dbReference type="eggNOG" id="KOG4774">
    <property type="taxonomic scope" value="Eukaryota"/>
</dbReference>
<dbReference type="InterPro" id="IPR038881">
    <property type="entry name" value="Yae1-like"/>
</dbReference>
<sequence length="144" mass="16172">MKFLTSTHIGYRYGIMAGKEASAQDGFNAGFKQSVLVGYNWGLVRGITRETMVGTLEKRNRLQELYENVKSISTKDALKLFHNVFVNTESENCATNLEEKMQAMSLLTDVFGSNKLEDFSQKLDTILRESPIPEVNTLLNSKVA</sequence>
<dbReference type="InterPro" id="IPR019191">
    <property type="entry name" value="Essential_protein_Yae1_N"/>
</dbReference>
<dbReference type="Proteomes" id="UP000017836">
    <property type="component" value="Unassembled WGS sequence"/>
</dbReference>
<dbReference type="EMBL" id="KI392724">
    <property type="protein sequence ID" value="ERN10999.1"/>
    <property type="molecule type" value="Genomic_DNA"/>
</dbReference>
<keyword evidence="7" id="KW-1185">Reference proteome</keyword>
<evidence type="ECO:0000256" key="4">
    <source>
        <dbReference type="ARBA" id="ARBA00023242"/>
    </source>
</evidence>
<dbReference type="STRING" id="13333.W1PT16"/>
<gene>
    <name evidence="6" type="ORF">AMTR_s00160p00081830</name>
</gene>
<proteinExistence type="predicted"/>
<dbReference type="Gramene" id="ERN10999">
    <property type="protein sequence ID" value="ERN10999"/>
    <property type="gene ID" value="AMTR_s00160p00081830"/>
</dbReference>
<keyword evidence="3" id="KW-0963">Cytoplasm</keyword>
<dbReference type="PANTHER" id="PTHR18829">
    <property type="entry name" value="PROTEIN YAE1 HOMOLOG"/>
    <property type="match status" value="1"/>
</dbReference>
<evidence type="ECO:0000256" key="1">
    <source>
        <dbReference type="ARBA" id="ARBA00004123"/>
    </source>
</evidence>
<keyword evidence="4" id="KW-0539">Nucleus</keyword>
<evidence type="ECO:0000256" key="3">
    <source>
        <dbReference type="ARBA" id="ARBA00022490"/>
    </source>
</evidence>
<comment type="subcellular location">
    <subcellularLocation>
        <location evidence="2">Cytoplasm</location>
    </subcellularLocation>
    <subcellularLocation>
        <location evidence="1">Nucleus</location>
    </subcellularLocation>
</comment>
<dbReference type="PANTHER" id="PTHR18829:SF0">
    <property type="entry name" value="PROTEIN YAE1 HOMOLOG"/>
    <property type="match status" value="1"/>
</dbReference>
<evidence type="ECO:0000256" key="2">
    <source>
        <dbReference type="ARBA" id="ARBA00004496"/>
    </source>
</evidence>
<organism evidence="6 7">
    <name type="scientific">Amborella trichopoda</name>
    <dbReference type="NCBI Taxonomy" id="13333"/>
    <lineage>
        <taxon>Eukaryota</taxon>
        <taxon>Viridiplantae</taxon>
        <taxon>Streptophyta</taxon>
        <taxon>Embryophyta</taxon>
        <taxon>Tracheophyta</taxon>
        <taxon>Spermatophyta</taxon>
        <taxon>Magnoliopsida</taxon>
        <taxon>Amborellales</taxon>
        <taxon>Amborellaceae</taxon>
        <taxon>Amborella</taxon>
    </lineage>
</organism>
<protein>
    <recommendedName>
        <fullName evidence="5">Essential protein Yae1 N-terminal domain-containing protein</fullName>
    </recommendedName>
</protein>
<evidence type="ECO:0000313" key="7">
    <source>
        <dbReference type="Proteomes" id="UP000017836"/>
    </source>
</evidence>
<reference evidence="7" key="1">
    <citation type="journal article" date="2013" name="Science">
        <title>The Amborella genome and the evolution of flowering plants.</title>
        <authorList>
            <consortium name="Amborella Genome Project"/>
        </authorList>
    </citation>
    <scope>NUCLEOTIDE SEQUENCE [LARGE SCALE GENOMIC DNA]</scope>
</reference>
<dbReference type="GO" id="GO:0005737">
    <property type="term" value="C:cytoplasm"/>
    <property type="evidence" value="ECO:0007669"/>
    <property type="project" value="UniProtKB-SubCell"/>
</dbReference>
<accession>W1PT16</accession>
<dbReference type="Pfam" id="PF09811">
    <property type="entry name" value="Yae1_N"/>
    <property type="match status" value="1"/>
</dbReference>
<dbReference type="HOGENOM" id="CLU_069930_2_1_1"/>